<organism evidence="2">
    <name type="scientific">Anopheles triannulatus</name>
    <dbReference type="NCBI Taxonomy" id="58253"/>
    <lineage>
        <taxon>Eukaryota</taxon>
        <taxon>Metazoa</taxon>
        <taxon>Ecdysozoa</taxon>
        <taxon>Arthropoda</taxon>
        <taxon>Hexapoda</taxon>
        <taxon>Insecta</taxon>
        <taxon>Pterygota</taxon>
        <taxon>Neoptera</taxon>
        <taxon>Endopterygota</taxon>
        <taxon>Diptera</taxon>
        <taxon>Nematocera</taxon>
        <taxon>Culicoidea</taxon>
        <taxon>Culicidae</taxon>
        <taxon>Anophelinae</taxon>
        <taxon>Anopheles</taxon>
    </lineage>
</organism>
<sequence>MTPVLITPPVRGWPRHMLLLPLLLLACLVASVSCAASWRPCADLDALLKIPCRCNIETAGNNSQYVFVNVNCDRTTLTAPFPAGIPIISFSQRNNGHQLMPVGSSFFRRACVRRM</sequence>
<proteinExistence type="predicted"/>
<reference evidence="2" key="1">
    <citation type="submission" date="2018-01" db="EMBL/GenBank/DDBJ databases">
        <title>An insight into the sialome of Amazonian anophelines.</title>
        <authorList>
            <person name="Ribeiro J.M."/>
            <person name="Scarpassa V."/>
            <person name="Calvo E."/>
        </authorList>
    </citation>
    <scope>NUCLEOTIDE SEQUENCE</scope>
    <source>
        <tissue evidence="2">Salivary glands</tissue>
    </source>
</reference>
<dbReference type="AlphaFoldDB" id="A0A2M4AZK0"/>
<dbReference type="EMBL" id="GGFK01012898">
    <property type="protein sequence ID" value="MBW46219.1"/>
    <property type="molecule type" value="Transcribed_RNA"/>
</dbReference>
<feature type="chain" id="PRO_5014863076" description="Secreted protein" evidence="1">
    <location>
        <begin position="35"/>
        <end position="115"/>
    </location>
</feature>
<name>A0A2M4AZK0_9DIPT</name>
<feature type="signal peptide" evidence="1">
    <location>
        <begin position="1"/>
        <end position="34"/>
    </location>
</feature>
<evidence type="ECO:0000256" key="1">
    <source>
        <dbReference type="SAM" id="SignalP"/>
    </source>
</evidence>
<protein>
    <recommendedName>
        <fullName evidence="3">Secreted protein</fullName>
    </recommendedName>
</protein>
<accession>A0A2M4AZK0</accession>
<keyword evidence="1" id="KW-0732">Signal</keyword>
<evidence type="ECO:0000313" key="2">
    <source>
        <dbReference type="EMBL" id="MBW46219.1"/>
    </source>
</evidence>
<evidence type="ECO:0008006" key="3">
    <source>
        <dbReference type="Google" id="ProtNLM"/>
    </source>
</evidence>